<reference evidence="8" key="1">
    <citation type="journal article" date="2017" name="Environ. Microbiol. Rep.">
        <title>Genetic Diversity of Marine Anaerobic Ammonium-Oxidizing Bacteria as Revealed by Genomic and Proteomic Analyses of 'Candidatus Scalindua japonica'.</title>
        <authorList>
            <person name="Oshiki M."/>
            <person name="Mizuto K."/>
            <person name="Kimura Z."/>
            <person name="Kindaichi T."/>
            <person name="Satoh H."/>
            <person name="Okabe S."/>
        </authorList>
    </citation>
    <scope>NUCLEOTIDE SEQUENCE [LARGE SCALE GENOMIC DNA]</scope>
    <source>
        <strain evidence="8">husup-a2</strain>
    </source>
</reference>
<keyword evidence="4" id="KW-0732">Signal</keyword>
<comment type="similarity">
    <text evidence="2">Belongs to the bacterial solute-binding protein 5 family.</text>
</comment>
<name>A0A286U2G8_9BACT</name>
<evidence type="ECO:0000256" key="4">
    <source>
        <dbReference type="ARBA" id="ARBA00022729"/>
    </source>
</evidence>
<feature type="domain" description="Solute-binding protein family 5" evidence="6">
    <location>
        <begin position="227"/>
        <end position="608"/>
    </location>
</feature>
<feature type="transmembrane region" description="Helical" evidence="5">
    <location>
        <begin position="710"/>
        <end position="731"/>
    </location>
</feature>
<gene>
    <name evidence="7" type="ORF">SCALIN_C29_0106</name>
</gene>
<dbReference type="CDD" id="cd08505">
    <property type="entry name" value="PBP2_NikA_DppA_OppA_like_18"/>
    <property type="match status" value="1"/>
</dbReference>
<evidence type="ECO:0000256" key="1">
    <source>
        <dbReference type="ARBA" id="ARBA00004196"/>
    </source>
</evidence>
<protein>
    <submittedName>
        <fullName evidence="7">ABC-type dipeptide transport system, periplasmic component</fullName>
    </submittedName>
</protein>
<dbReference type="Gene3D" id="3.10.105.10">
    <property type="entry name" value="Dipeptide-binding Protein, Domain 3"/>
    <property type="match status" value="1"/>
</dbReference>
<keyword evidence="8" id="KW-1185">Reference proteome</keyword>
<evidence type="ECO:0000313" key="8">
    <source>
        <dbReference type="Proteomes" id="UP000218542"/>
    </source>
</evidence>
<dbReference type="InterPro" id="IPR000914">
    <property type="entry name" value="SBP_5_dom"/>
</dbReference>
<evidence type="ECO:0000259" key="6">
    <source>
        <dbReference type="Pfam" id="PF00496"/>
    </source>
</evidence>
<dbReference type="PANTHER" id="PTHR30290:SF10">
    <property type="entry name" value="PERIPLASMIC OLIGOPEPTIDE-BINDING PROTEIN-RELATED"/>
    <property type="match status" value="1"/>
</dbReference>
<dbReference type="PANTHER" id="PTHR30290">
    <property type="entry name" value="PERIPLASMIC BINDING COMPONENT OF ABC TRANSPORTER"/>
    <property type="match status" value="1"/>
</dbReference>
<organism evidence="7 8">
    <name type="scientific">Candidatus Scalindua japonica</name>
    <dbReference type="NCBI Taxonomy" id="1284222"/>
    <lineage>
        <taxon>Bacteria</taxon>
        <taxon>Pseudomonadati</taxon>
        <taxon>Planctomycetota</taxon>
        <taxon>Candidatus Brocadiia</taxon>
        <taxon>Candidatus Brocadiales</taxon>
        <taxon>Candidatus Scalinduaceae</taxon>
        <taxon>Candidatus Scalindua</taxon>
    </lineage>
</organism>
<sequence length="739" mass="85772">MNKMIDYSVVKSALKHSLMLSLLLVLLGQVSCTPNHPYPKSERAQPIFYSVYSEPPKHLDPAISYSSDEYAFLELVYEPPFQYHFLKRPYELEPLTAKRIPVAEYFDTDGRKLPANTDMKQVKKVVYTIEIKKDIEYQDHPCFVKTEWPEETLESVDSITDFPEVATRELKAIDYINQIKRLGDPRLPCPILPIMAKYIDGLREFTDALAEDLTAERERRREKHGATYNREQDEKANPIHLDLNKHPFPGVELIDEYTYQIVLKRPYPQILYWLAMPFFAPMPQEAIDFFEQGVLRDKGITIDRYPLGTGPYLIEEYNPNLEYVFVANENFHNELYPSRGEDGDREKGLLRDAGKKLPFLKKIIFKKEKESIPLWNKFLQGYYDTSGISKDSFGEAIQISTHGNVEASEFLKQRNISLLTSVSPSTMYIAFNMSDPVVGGYTEKQRKLRQAFSIAIDMEEYIQIFANGRGTSSHSPLPPGIFGYEKEKAGMNPVAYYWDEKSQSAKRRKIEEARKLLAEAGYPNGKDRDGHPLEITFVNSWYSPALGPRIIWFEKQFTKLGVVMKNETSDYNRYREKIDQGNYQFTMWGWNADYPDPENFLFLLYGPNSREKYKGENTSNYDNPEFNRLFKKMETMPSDPERLAIIRQMKEILYRDSPWAGGLNPVAYGLFHEWYSNAKPNAMYRGALKFKRIDHVLREEKRAAWNQPRFWPVILALILLGLGTVPAINTIRRRGKATA</sequence>
<keyword evidence="5" id="KW-1133">Transmembrane helix</keyword>
<comment type="subcellular location">
    <subcellularLocation>
        <location evidence="1">Cell envelope</location>
    </subcellularLocation>
</comment>
<comment type="caution">
    <text evidence="7">The sequence shown here is derived from an EMBL/GenBank/DDBJ whole genome shotgun (WGS) entry which is preliminary data.</text>
</comment>
<dbReference type="GO" id="GO:0030313">
    <property type="term" value="C:cell envelope"/>
    <property type="evidence" value="ECO:0007669"/>
    <property type="project" value="UniProtKB-SubCell"/>
</dbReference>
<keyword evidence="3" id="KW-0813">Transport</keyword>
<dbReference type="GO" id="GO:1904680">
    <property type="term" value="F:peptide transmembrane transporter activity"/>
    <property type="evidence" value="ECO:0007669"/>
    <property type="project" value="TreeGrafter"/>
</dbReference>
<dbReference type="Proteomes" id="UP000218542">
    <property type="component" value="Unassembled WGS sequence"/>
</dbReference>
<evidence type="ECO:0000256" key="5">
    <source>
        <dbReference type="SAM" id="Phobius"/>
    </source>
</evidence>
<proteinExistence type="inferred from homology"/>
<keyword evidence="5" id="KW-0472">Membrane</keyword>
<evidence type="ECO:0000256" key="2">
    <source>
        <dbReference type="ARBA" id="ARBA00005695"/>
    </source>
</evidence>
<dbReference type="InterPro" id="IPR039424">
    <property type="entry name" value="SBP_5"/>
</dbReference>
<keyword evidence="5" id="KW-0812">Transmembrane</keyword>
<dbReference type="GO" id="GO:0015833">
    <property type="term" value="P:peptide transport"/>
    <property type="evidence" value="ECO:0007669"/>
    <property type="project" value="TreeGrafter"/>
</dbReference>
<dbReference type="EMBL" id="BAOS01000029">
    <property type="protein sequence ID" value="GAX62322.1"/>
    <property type="molecule type" value="Genomic_DNA"/>
</dbReference>
<dbReference type="Gene3D" id="3.40.190.10">
    <property type="entry name" value="Periplasmic binding protein-like II"/>
    <property type="match status" value="1"/>
</dbReference>
<dbReference type="Pfam" id="PF00496">
    <property type="entry name" value="SBP_bac_5"/>
    <property type="match status" value="1"/>
</dbReference>
<dbReference type="SUPFAM" id="SSF53850">
    <property type="entry name" value="Periplasmic binding protein-like II"/>
    <property type="match status" value="1"/>
</dbReference>
<evidence type="ECO:0000313" key="7">
    <source>
        <dbReference type="EMBL" id="GAX62322.1"/>
    </source>
</evidence>
<evidence type="ECO:0000256" key="3">
    <source>
        <dbReference type="ARBA" id="ARBA00022448"/>
    </source>
</evidence>
<dbReference type="AlphaFoldDB" id="A0A286U2G8"/>
<accession>A0A286U2G8</accession>